<keyword evidence="11" id="KW-1185">Reference proteome</keyword>
<feature type="domain" description="FAD dependent oxidoreductase" evidence="9">
    <location>
        <begin position="45"/>
        <end position="448"/>
    </location>
</feature>
<comment type="similarity">
    <text evidence="6">Belongs to the L2HGDH family.</text>
</comment>
<dbReference type="Gene3D" id="3.50.50.60">
    <property type="entry name" value="FAD/NAD(P)-binding domain"/>
    <property type="match status" value="1"/>
</dbReference>
<reference evidence="10 11" key="1">
    <citation type="submission" date="2016-07" db="EMBL/GenBank/DDBJ databases">
        <title>Pervasive Adenine N6-methylation of Active Genes in Fungi.</title>
        <authorList>
            <consortium name="DOE Joint Genome Institute"/>
            <person name="Mondo S.J."/>
            <person name="Dannebaum R.O."/>
            <person name="Kuo R.C."/>
            <person name="Labutti K."/>
            <person name="Haridas S."/>
            <person name="Kuo A."/>
            <person name="Salamov A."/>
            <person name="Ahrendt S.R."/>
            <person name="Lipzen A."/>
            <person name="Sullivan W."/>
            <person name="Andreopoulos W.B."/>
            <person name="Clum A."/>
            <person name="Lindquist E."/>
            <person name="Daum C."/>
            <person name="Ramamoorthy G.K."/>
            <person name="Gryganskyi A."/>
            <person name="Culley D."/>
            <person name="Magnuson J.K."/>
            <person name="James T.Y."/>
            <person name="O'Malley M.A."/>
            <person name="Stajich J.E."/>
            <person name="Spatafora J.W."/>
            <person name="Visel A."/>
            <person name="Grigoriev I.V."/>
        </authorList>
    </citation>
    <scope>NUCLEOTIDE SEQUENCE [LARGE SCALE GENOMIC DNA]</scope>
    <source>
        <strain evidence="10 11">NRRL 3301</strain>
    </source>
</reference>
<dbReference type="Gene3D" id="3.30.9.10">
    <property type="entry name" value="D-Amino Acid Oxidase, subunit A, domain 2"/>
    <property type="match status" value="1"/>
</dbReference>
<evidence type="ECO:0000313" key="10">
    <source>
        <dbReference type="EMBL" id="ORX49785.1"/>
    </source>
</evidence>
<keyword evidence="2" id="KW-0285">Flavoprotein</keyword>
<evidence type="ECO:0000256" key="7">
    <source>
        <dbReference type="ARBA" id="ARBA00038878"/>
    </source>
</evidence>
<dbReference type="SUPFAM" id="SSF51905">
    <property type="entry name" value="FAD/NAD(P)-binding domain"/>
    <property type="match status" value="1"/>
</dbReference>
<evidence type="ECO:0000259" key="9">
    <source>
        <dbReference type="Pfam" id="PF01266"/>
    </source>
</evidence>
<dbReference type="Proteomes" id="UP000242146">
    <property type="component" value="Unassembled WGS sequence"/>
</dbReference>
<dbReference type="AlphaFoldDB" id="A0A1X2GBA2"/>
<dbReference type="InterPro" id="IPR036188">
    <property type="entry name" value="FAD/NAD-bd_sf"/>
</dbReference>
<accession>A0A1X2GBA2</accession>
<name>A0A1X2GBA2_9FUNG</name>
<comment type="caution">
    <text evidence="10">The sequence shown here is derived from an EMBL/GenBank/DDBJ whole genome shotgun (WGS) entry which is preliminary data.</text>
</comment>
<keyword evidence="3" id="KW-0274">FAD</keyword>
<evidence type="ECO:0000256" key="4">
    <source>
        <dbReference type="ARBA" id="ARBA00023002"/>
    </source>
</evidence>
<dbReference type="Pfam" id="PF01266">
    <property type="entry name" value="DAO"/>
    <property type="match status" value="1"/>
</dbReference>
<evidence type="ECO:0000256" key="2">
    <source>
        <dbReference type="ARBA" id="ARBA00022630"/>
    </source>
</evidence>
<comment type="catalytic activity">
    <reaction evidence="5">
        <text>(S)-2-hydroxyglutarate + A = 2-oxoglutarate + AH2</text>
        <dbReference type="Rhea" id="RHEA:21252"/>
        <dbReference type="ChEBI" id="CHEBI:13193"/>
        <dbReference type="ChEBI" id="CHEBI:16782"/>
        <dbReference type="ChEBI" id="CHEBI:16810"/>
        <dbReference type="ChEBI" id="CHEBI:17499"/>
        <dbReference type="EC" id="1.1.99.2"/>
    </reaction>
</comment>
<dbReference type="GO" id="GO:0047545">
    <property type="term" value="F:(S)-2-hydroxyglutarate dehydrogenase activity"/>
    <property type="evidence" value="ECO:0007669"/>
    <property type="project" value="UniProtKB-EC"/>
</dbReference>
<sequence length="462" mass="51354">MHMFDHLPGEQGAPSKGLQDLLGEVREENYRLGKVANEVNTETYDMCVVGGGIVGLATARELIRRFPGMTVCVLEKEAEVSHHQTGHNSGVIHSGIYYKPGTEMAYTCVHGADLMYQYAEEHHLPVDRCGKLIVATDEKEHKQVELLYEQGNANGVKGLEIIYRDQIRQLEPNVDGYSALVSPNTGIISYWTVCQTILKELQQSKRADVKTNFQVKKFTKEANGLVRVSGSEIMMRAPVQQVLAKNVITCAGLYADRVSGLAGGDDSVHRIVTFRGQYYQIKAEYKNLVQRNVYPVPSGGGIPVGVHFTPTIDPRRGNQLIIGPGACFTFSREGYRFFDTRLRDVWDNFVNKEFWGFAFNNLGLSFGELYKDLNKRAFLKNAHKMIPDLTLDMVELSFAGVMSQVFVNSVAASDFIVERKVMDGSVLNVRNAPSPAATASLAIGEMVVKCADEDFGLSKRYC</sequence>
<keyword evidence="4" id="KW-0560">Oxidoreductase</keyword>
<dbReference type="EC" id="1.1.99.2" evidence="7"/>
<protein>
    <recommendedName>
        <fullName evidence="8">L-2-hydroxyglutarate dehydrogenase, mitochondrial</fullName>
        <ecNumber evidence="7">1.1.99.2</ecNumber>
    </recommendedName>
</protein>
<dbReference type="OrthoDB" id="498204at2759"/>
<proteinExistence type="inferred from homology"/>
<evidence type="ECO:0000256" key="5">
    <source>
        <dbReference type="ARBA" id="ARBA00036066"/>
    </source>
</evidence>
<dbReference type="EMBL" id="MCGT01000025">
    <property type="protein sequence ID" value="ORX49785.1"/>
    <property type="molecule type" value="Genomic_DNA"/>
</dbReference>
<evidence type="ECO:0000256" key="8">
    <source>
        <dbReference type="ARBA" id="ARBA00041137"/>
    </source>
</evidence>
<evidence type="ECO:0000313" key="11">
    <source>
        <dbReference type="Proteomes" id="UP000242146"/>
    </source>
</evidence>
<dbReference type="STRING" id="101127.A0A1X2GBA2"/>
<gene>
    <name evidence="10" type="ORF">DM01DRAFT_1347602</name>
</gene>
<evidence type="ECO:0000256" key="6">
    <source>
        <dbReference type="ARBA" id="ARBA00037941"/>
    </source>
</evidence>
<evidence type="ECO:0000256" key="1">
    <source>
        <dbReference type="ARBA" id="ARBA00001974"/>
    </source>
</evidence>
<dbReference type="PANTHER" id="PTHR43104:SF3">
    <property type="entry name" value="FAD DEPENDENT OXIDOREDUCTASE DOMAIN-CONTAINING PROTEIN"/>
    <property type="match status" value="1"/>
</dbReference>
<dbReference type="NCBIfam" id="NF008726">
    <property type="entry name" value="PRK11728.1"/>
    <property type="match status" value="1"/>
</dbReference>
<organism evidence="10 11">
    <name type="scientific">Hesseltinella vesiculosa</name>
    <dbReference type="NCBI Taxonomy" id="101127"/>
    <lineage>
        <taxon>Eukaryota</taxon>
        <taxon>Fungi</taxon>
        <taxon>Fungi incertae sedis</taxon>
        <taxon>Mucoromycota</taxon>
        <taxon>Mucoromycotina</taxon>
        <taxon>Mucoromycetes</taxon>
        <taxon>Mucorales</taxon>
        <taxon>Cunninghamellaceae</taxon>
        <taxon>Hesseltinella</taxon>
    </lineage>
</organism>
<dbReference type="PANTHER" id="PTHR43104">
    <property type="entry name" value="L-2-HYDROXYGLUTARATE DEHYDROGENASE, MITOCHONDRIAL"/>
    <property type="match status" value="1"/>
</dbReference>
<comment type="cofactor">
    <cofactor evidence="1">
        <name>FAD</name>
        <dbReference type="ChEBI" id="CHEBI:57692"/>
    </cofactor>
</comment>
<dbReference type="InterPro" id="IPR006076">
    <property type="entry name" value="FAD-dep_OxRdtase"/>
</dbReference>
<evidence type="ECO:0000256" key="3">
    <source>
        <dbReference type="ARBA" id="ARBA00022827"/>
    </source>
</evidence>